<dbReference type="GeneID" id="14907935"/>
<dbReference type="Pfam" id="PF03109">
    <property type="entry name" value="ABC1"/>
    <property type="match status" value="1"/>
</dbReference>
<dbReference type="InParanoid" id="G0QSM5"/>
<evidence type="ECO:0000259" key="2">
    <source>
        <dbReference type="Pfam" id="PF03109"/>
    </source>
</evidence>
<dbReference type="InterPro" id="IPR051130">
    <property type="entry name" value="Mito_struct-func_regulator"/>
</dbReference>
<dbReference type="STRING" id="857967.G0QSM5"/>
<feature type="domain" description="ABC1 atypical kinase-like" evidence="2">
    <location>
        <begin position="12"/>
        <end position="263"/>
    </location>
</feature>
<protein>
    <recommendedName>
        <fullName evidence="2">ABC1 atypical kinase-like domain-containing protein</fullName>
    </recommendedName>
</protein>
<dbReference type="CDD" id="cd13969">
    <property type="entry name" value="ADCK1-like"/>
    <property type="match status" value="1"/>
</dbReference>
<organism evidence="3 4">
    <name type="scientific">Ichthyophthirius multifiliis</name>
    <name type="common">White spot disease agent</name>
    <name type="synonym">Ich</name>
    <dbReference type="NCBI Taxonomy" id="5932"/>
    <lineage>
        <taxon>Eukaryota</taxon>
        <taxon>Sar</taxon>
        <taxon>Alveolata</taxon>
        <taxon>Ciliophora</taxon>
        <taxon>Intramacronucleata</taxon>
        <taxon>Oligohymenophorea</taxon>
        <taxon>Hymenostomatida</taxon>
        <taxon>Ophryoglenina</taxon>
        <taxon>Ichthyophthirius</taxon>
    </lineage>
</organism>
<dbReference type="RefSeq" id="XP_004035270.1">
    <property type="nucleotide sequence ID" value="XM_004035222.1"/>
</dbReference>
<dbReference type="InterPro" id="IPR045307">
    <property type="entry name" value="ADCK1_dom"/>
</dbReference>
<dbReference type="EMBL" id="GL983817">
    <property type="protein sequence ID" value="EGR31784.1"/>
    <property type="molecule type" value="Genomic_DNA"/>
</dbReference>
<evidence type="ECO:0000256" key="1">
    <source>
        <dbReference type="ARBA" id="ARBA00009670"/>
    </source>
</evidence>
<dbReference type="OMA" id="KVQYPWI"/>
<dbReference type="PANTHER" id="PTHR43173:SF28">
    <property type="entry name" value="AARF DOMAIN CONTAINING KINASE 5"/>
    <property type="match status" value="1"/>
</dbReference>
<accession>G0QSM5</accession>
<dbReference type="InterPro" id="IPR011009">
    <property type="entry name" value="Kinase-like_dom_sf"/>
</dbReference>
<gene>
    <name evidence="3" type="ORF">IMG5_102230</name>
</gene>
<evidence type="ECO:0000313" key="4">
    <source>
        <dbReference type="Proteomes" id="UP000008983"/>
    </source>
</evidence>
<dbReference type="Proteomes" id="UP000008983">
    <property type="component" value="Unassembled WGS sequence"/>
</dbReference>
<dbReference type="OrthoDB" id="427480at2759"/>
<keyword evidence="4" id="KW-1185">Reference proteome</keyword>
<sequence>MPKEYTDVLKILQDSGPSIPFEDIKIVIEQDLGKIDDIFSEFEPQAIAAASLAQVHRARLKENNKQVAVKIQFPFLRSQTYYDLAVIGYIVQICDYLLKGNGQNINLHDQYVNFKKVLLEELNFYNEKKNGEITKKQFGNFQKLYIPKYFDKAISERVLTMEFIEGCKINDVDGIKKLNINPQECAYILIEIMGTMLFKTGHIHADPHPGNIFVRKNPDNPLDFQIVLLDHGFYIESSKQIQKDFSLLWYSLVTFDYKSMKQVANNLGIGKHYMYLPIIFLFRTMESKQKLGQRMTKQETRDLYTQNLISFEKISHLVSDLPPEMIFMIRANNIIAIHNATLGGTTRQRAKQFTKYIIQALYDNKLQYLYHYCLIHLKIFMFEHTHFLFKWIFKNSYTDQIQ</sequence>
<comment type="similarity">
    <text evidence="1">Belongs to the protein kinase superfamily. ADCK protein kinase family.</text>
</comment>
<proteinExistence type="inferred from homology"/>
<dbReference type="InterPro" id="IPR004147">
    <property type="entry name" value="ABC1_dom"/>
</dbReference>
<dbReference type="PANTHER" id="PTHR43173">
    <property type="entry name" value="ABC1 FAMILY PROTEIN"/>
    <property type="match status" value="1"/>
</dbReference>
<evidence type="ECO:0000313" key="3">
    <source>
        <dbReference type="EMBL" id="EGR31784.1"/>
    </source>
</evidence>
<name>G0QSM5_ICHMU</name>
<dbReference type="AlphaFoldDB" id="G0QSM5"/>
<dbReference type="SUPFAM" id="SSF56112">
    <property type="entry name" value="Protein kinase-like (PK-like)"/>
    <property type="match status" value="1"/>
</dbReference>
<dbReference type="eggNOG" id="KOG1235">
    <property type="taxonomic scope" value="Eukaryota"/>
</dbReference>
<reference evidence="3 4" key="1">
    <citation type="submission" date="2011-07" db="EMBL/GenBank/DDBJ databases">
        <authorList>
            <person name="Coyne R."/>
            <person name="Brami D."/>
            <person name="Johnson J."/>
            <person name="Hostetler J."/>
            <person name="Hannick L."/>
            <person name="Clark T."/>
            <person name="Cassidy-Hanley D."/>
            <person name="Inman J."/>
        </authorList>
    </citation>
    <scope>NUCLEOTIDE SEQUENCE [LARGE SCALE GENOMIC DNA]</scope>
    <source>
        <strain evidence="3 4">G5</strain>
    </source>
</reference>